<reference evidence="1" key="1">
    <citation type="submission" date="2017-08" db="EMBL/GenBank/DDBJ databases">
        <authorList>
            <person name="Polle J.E."/>
            <person name="Barry K."/>
            <person name="Cushman J."/>
            <person name="Schmutz J."/>
            <person name="Tran D."/>
            <person name="Hathwaick L.T."/>
            <person name="Yim W.C."/>
            <person name="Jenkins J."/>
            <person name="Mckie-Krisberg Z.M."/>
            <person name="Prochnik S."/>
            <person name="Lindquist E."/>
            <person name="Dockter R.B."/>
            <person name="Adam C."/>
            <person name="Molina H."/>
            <person name="Bunkerborg J."/>
            <person name="Jin E."/>
            <person name="Buchheim M."/>
            <person name="Magnuson J."/>
        </authorList>
    </citation>
    <scope>NUCLEOTIDE SEQUENCE</scope>
    <source>
        <strain evidence="1">CCAP 19/18</strain>
    </source>
</reference>
<sequence>MFVPMRTTAQTFGSEATQFQTMVHAPCDAGTHNNKLRSPLSSSPSCVQRPPKSRLTASLQSSCAAGPAMHEMDELRAILQNSPPASSYLGMSPPIRTGYSGGAANPLAHDRNWMGNAYNASHTNLQALKELDSSGLNFLTSQLSSPRSLEGGFWIDQVKAARLGNGMACRPQSQAAQMHVAEHGSCGM</sequence>
<name>A0ABQ7FVR1_DUNSA</name>
<accession>A0ABQ7FVR1</accession>
<organism evidence="1 2">
    <name type="scientific">Dunaliella salina</name>
    <name type="common">Green alga</name>
    <name type="synonym">Protococcus salinus</name>
    <dbReference type="NCBI Taxonomy" id="3046"/>
    <lineage>
        <taxon>Eukaryota</taxon>
        <taxon>Viridiplantae</taxon>
        <taxon>Chlorophyta</taxon>
        <taxon>core chlorophytes</taxon>
        <taxon>Chlorophyceae</taxon>
        <taxon>CS clade</taxon>
        <taxon>Chlamydomonadales</taxon>
        <taxon>Dunaliellaceae</taxon>
        <taxon>Dunaliella</taxon>
    </lineage>
</organism>
<dbReference type="Proteomes" id="UP000815325">
    <property type="component" value="Unassembled WGS sequence"/>
</dbReference>
<evidence type="ECO:0000313" key="2">
    <source>
        <dbReference type="Proteomes" id="UP000815325"/>
    </source>
</evidence>
<protein>
    <recommendedName>
        <fullName evidence="3">Encoded protein</fullName>
    </recommendedName>
</protein>
<comment type="caution">
    <text evidence="1">The sequence shown here is derived from an EMBL/GenBank/DDBJ whole genome shotgun (WGS) entry which is preliminary data.</text>
</comment>
<gene>
    <name evidence="1" type="ORF">DUNSADRAFT_3072</name>
</gene>
<evidence type="ECO:0000313" key="1">
    <source>
        <dbReference type="EMBL" id="KAF5826441.1"/>
    </source>
</evidence>
<keyword evidence="2" id="KW-1185">Reference proteome</keyword>
<proteinExistence type="predicted"/>
<dbReference type="EMBL" id="MU070923">
    <property type="protein sequence ID" value="KAF5826441.1"/>
    <property type="molecule type" value="Genomic_DNA"/>
</dbReference>
<evidence type="ECO:0008006" key="3">
    <source>
        <dbReference type="Google" id="ProtNLM"/>
    </source>
</evidence>